<dbReference type="InterPro" id="IPR053256">
    <property type="entry name" value="Kelch_repeat-containing"/>
</dbReference>
<dbReference type="SUPFAM" id="SSF117281">
    <property type="entry name" value="Kelch motif"/>
    <property type="match status" value="1"/>
</dbReference>
<protein>
    <submittedName>
        <fullName evidence="5">DNRLRE domain-containing protein</fullName>
    </submittedName>
</protein>
<accession>A0A965ZM83</accession>
<dbReference type="InterPro" id="IPR006652">
    <property type="entry name" value="Kelch_1"/>
</dbReference>
<dbReference type="Pfam" id="PF24517">
    <property type="entry name" value="CBM96"/>
    <property type="match status" value="1"/>
</dbReference>
<comment type="subcellular location">
    <subcellularLocation>
        <location evidence="1">Secreted</location>
    </subcellularLocation>
</comment>
<dbReference type="EMBL" id="WWEO01000045">
    <property type="protein sequence ID" value="NCD72538.1"/>
    <property type="molecule type" value="Genomic_DNA"/>
</dbReference>
<evidence type="ECO:0000256" key="1">
    <source>
        <dbReference type="ARBA" id="ARBA00004613"/>
    </source>
</evidence>
<dbReference type="SMART" id="SM00612">
    <property type="entry name" value="Kelch"/>
    <property type="match status" value="4"/>
</dbReference>
<dbReference type="InterPro" id="IPR015915">
    <property type="entry name" value="Kelch-typ_b-propeller"/>
</dbReference>
<keyword evidence="3" id="KW-0732">Signal</keyword>
<dbReference type="Proteomes" id="UP000638732">
    <property type="component" value="Unassembled WGS sequence"/>
</dbReference>
<dbReference type="NCBIfam" id="NF033679">
    <property type="entry name" value="DNRLRE_dom"/>
    <property type="match status" value="1"/>
</dbReference>
<dbReference type="PANTHER" id="PTHR46773">
    <property type="match status" value="1"/>
</dbReference>
<evidence type="ECO:0000256" key="2">
    <source>
        <dbReference type="ARBA" id="ARBA00022525"/>
    </source>
</evidence>
<evidence type="ECO:0000313" key="5">
    <source>
        <dbReference type="EMBL" id="NCD72538.1"/>
    </source>
</evidence>
<gene>
    <name evidence="5" type="ORF">GSY63_24445</name>
</gene>
<dbReference type="GO" id="GO:0005576">
    <property type="term" value="C:extracellular region"/>
    <property type="evidence" value="ECO:0007669"/>
    <property type="project" value="UniProtKB-SubCell"/>
</dbReference>
<evidence type="ECO:0000313" key="6">
    <source>
        <dbReference type="Proteomes" id="UP000638732"/>
    </source>
</evidence>
<dbReference type="Pfam" id="PF01344">
    <property type="entry name" value="Kelch_1"/>
    <property type="match status" value="1"/>
</dbReference>
<keyword evidence="2" id="KW-0964">Secreted</keyword>
<keyword evidence="6" id="KW-1185">Reference proteome</keyword>
<feature type="domain" description="Carbohydrate-binding module family 96" evidence="4">
    <location>
        <begin position="348"/>
        <end position="510"/>
    </location>
</feature>
<dbReference type="Pfam" id="PF24681">
    <property type="entry name" value="Kelch_KLHDC2_KLHL20_DRC7"/>
    <property type="match status" value="1"/>
</dbReference>
<dbReference type="Gene3D" id="2.120.10.80">
    <property type="entry name" value="Kelch-type beta propeller"/>
    <property type="match status" value="2"/>
</dbReference>
<dbReference type="RefSeq" id="WP_166588479.1">
    <property type="nucleotide sequence ID" value="NZ_WWEO01000045.1"/>
</dbReference>
<dbReference type="InterPro" id="IPR055372">
    <property type="entry name" value="CBM96"/>
</dbReference>
<name>A0A965ZM83_9SPHI</name>
<dbReference type="AlphaFoldDB" id="A0A965ZM83"/>
<reference evidence="5" key="2">
    <citation type="submission" date="2020-10" db="EMBL/GenBank/DDBJ databases">
        <title>Mucilaginibacter sp. nov., isolated from soil.</title>
        <authorList>
            <person name="Jeon C.O."/>
        </authorList>
    </citation>
    <scope>NUCLEOTIDE SEQUENCE</scope>
    <source>
        <strain evidence="5">R11</strain>
    </source>
</reference>
<sequence>MFFVQSCRKDDAPIVKNTGVSLAQEAQIVAYNTSPMTWGYAKGLITPTHEINGAVVNNKLYIFGGHDYAGRPTYWRETKRAFVYDPSTNTWAAIADLPHSPSGTAFGGVTNEGLATDGTSIYLAGGYICNANGTGQIFGTQQVWKYNPSSNNYERLPDLPRPLAVGQLEILNGKLHFMGGADLSRTDVATHYVLDLNNISLGWKTLAPLPNAVNQSGSAVLNGKIYIIGGSHNHDAATVKQNTVQVYDEVSNSWSFLAPMKVGRDHIASSITVVGNKILVLGGETAYNVTSKLVSAYSLSTNSWSELTAMPAARSGGVAAIIGNQLYYAGGNFSQSNFKGNVPASNNTTTLSASDDSYVRDGSYSHDNYGRDTTMFVKGGNLSGYGKSTYIRFSLPDITNLVSAKLRLFGYNTENTQNITLSCFELQNNDWTEGSLTFSNAPKAKQPSVATAIVNNTHQFIEFDITSYVTEQFSAANNKVNLVISDTTKKNSNILFISREGAANPPQLILYSVE</sequence>
<comment type="caution">
    <text evidence="5">The sequence shown here is derived from an EMBL/GenBank/DDBJ whole genome shotgun (WGS) entry which is preliminary data.</text>
</comment>
<evidence type="ECO:0000256" key="3">
    <source>
        <dbReference type="ARBA" id="ARBA00022729"/>
    </source>
</evidence>
<evidence type="ECO:0000259" key="4">
    <source>
        <dbReference type="Pfam" id="PF24517"/>
    </source>
</evidence>
<dbReference type="PANTHER" id="PTHR46773:SF5">
    <property type="entry name" value="OS04G0487100 PROTEIN"/>
    <property type="match status" value="1"/>
</dbReference>
<proteinExistence type="predicted"/>
<reference evidence="5" key="1">
    <citation type="submission" date="2020-01" db="EMBL/GenBank/DDBJ databases">
        <authorList>
            <person name="Seo Y.L."/>
        </authorList>
    </citation>
    <scope>NUCLEOTIDE SEQUENCE</scope>
    <source>
        <strain evidence="5">R11</strain>
    </source>
</reference>
<organism evidence="5 6">
    <name type="scientific">Mucilaginibacter agri</name>
    <dbReference type="NCBI Taxonomy" id="2695265"/>
    <lineage>
        <taxon>Bacteria</taxon>
        <taxon>Pseudomonadati</taxon>
        <taxon>Bacteroidota</taxon>
        <taxon>Sphingobacteriia</taxon>
        <taxon>Sphingobacteriales</taxon>
        <taxon>Sphingobacteriaceae</taxon>
        <taxon>Mucilaginibacter</taxon>
    </lineage>
</organism>